<dbReference type="AlphaFoldDB" id="A0A0E9NFS8"/>
<sequence>MSLLQRYKFAFYVPIQNAEAVKAAVHATGAGRIGNYSHCSWTSNPGVGQFTPLDGANPAIGAVGKPETVEEVKVEMMIEGEEQVRAAVRELKKAHPYEEVAYDVWKLEDF</sequence>
<protein>
    <recommendedName>
        <fullName evidence="1">ATP phosphoribosyltransferase</fullName>
    </recommendedName>
</protein>
<dbReference type="PANTHER" id="PTHR41774:SF1">
    <property type="entry name" value="NGG1P INTERACTING FACTOR NIF3"/>
    <property type="match status" value="1"/>
</dbReference>
<dbReference type="PANTHER" id="PTHR41774">
    <property type="match status" value="1"/>
</dbReference>
<proteinExistence type="predicted"/>
<evidence type="ECO:0000256" key="1">
    <source>
        <dbReference type="ARBA" id="ARBA00020998"/>
    </source>
</evidence>
<evidence type="ECO:0000313" key="2">
    <source>
        <dbReference type="EMBL" id="GAO48722.1"/>
    </source>
</evidence>
<dbReference type="EMBL" id="BACD03000017">
    <property type="protein sequence ID" value="GAO48722.1"/>
    <property type="molecule type" value="Genomic_DNA"/>
</dbReference>
<dbReference type="InterPro" id="IPR036069">
    <property type="entry name" value="DUF34/NIF3_sf"/>
</dbReference>
<comment type="caution">
    <text evidence="2">The sequence shown here is derived from an EMBL/GenBank/DDBJ whole genome shotgun (WGS) entry which is preliminary data.</text>
</comment>
<organism evidence="2 3">
    <name type="scientific">Saitoella complicata (strain BCRC 22490 / CBS 7301 / JCM 7358 / NBRC 10748 / NRRL Y-17804)</name>
    <dbReference type="NCBI Taxonomy" id="698492"/>
    <lineage>
        <taxon>Eukaryota</taxon>
        <taxon>Fungi</taxon>
        <taxon>Dikarya</taxon>
        <taxon>Ascomycota</taxon>
        <taxon>Taphrinomycotina</taxon>
        <taxon>Taphrinomycotina incertae sedis</taxon>
        <taxon>Saitoella</taxon>
    </lineage>
</organism>
<name>A0A0E9NFS8_SAICN</name>
<accession>A0A0E9NFS8</accession>
<dbReference type="FunFam" id="3.30.70.120:FF:000006">
    <property type="entry name" value="GTP cyclohydrolase 1 type 2 homolog"/>
    <property type="match status" value="1"/>
</dbReference>
<dbReference type="OMA" id="YDHCAWQ"/>
<dbReference type="Proteomes" id="UP000033140">
    <property type="component" value="Unassembled WGS sequence"/>
</dbReference>
<gene>
    <name evidence="2" type="ORF">G7K_2892-t1</name>
</gene>
<keyword evidence="3" id="KW-1185">Reference proteome</keyword>
<reference evidence="2 3" key="2">
    <citation type="journal article" date="2014" name="J. Gen. Appl. Microbiol.">
        <title>The early diverging ascomycetous budding yeast Saitoella complicata has three histone deacetylases belonging to the Clr6, Hos2, and Rpd3 lineages.</title>
        <authorList>
            <person name="Nishida H."/>
            <person name="Matsumoto T."/>
            <person name="Kondo S."/>
            <person name="Hamamoto M."/>
            <person name="Yoshikawa H."/>
        </authorList>
    </citation>
    <scope>NUCLEOTIDE SEQUENCE [LARGE SCALE GENOMIC DNA]</scope>
    <source>
        <strain evidence="2 3">NRRL Y-17804</strain>
    </source>
</reference>
<dbReference type="RefSeq" id="XP_019024655.1">
    <property type="nucleotide sequence ID" value="XM_019171745.1"/>
</dbReference>
<reference evidence="2 3" key="3">
    <citation type="journal article" date="2015" name="Genome Announc.">
        <title>Draft Genome Sequence of the Archiascomycetous Yeast Saitoella complicata.</title>
        <authorList>
            <person name="Yamauchi K."/>
            <person name="Kondo S."/>
            <person name="Hamamoto M."/>
            <person name="Takahashi Y."/>
            <person name="Ogura Y."/>
            <person name="Hayashi T."/>
            <person name="Nishida H."/>
        </authorList>
    </citation>
    <scope>NUCLEOTIDE SEQUENCE [LARGE SCALE GENOMIC DNA]</scope>
    <source>
        <strain evidence="2 3">NRRL Y-17804</strain>
    </source>
</reference>
<dbReference type="STRING" id="698492.A0A0E9NFS8"/>
<dbReference type="InterPro" id="IPR015867">
    <property type="entry name" value="N-reg_PII/ATP_PRibTrfase_C"/>
</dbReference>
<dbReference type="OrthoDB" id="15981at2759"/>
<dbReference type="Gene3D" id="3.30.70.120">
    <property type="match status" value="1"/>
</dbReference>
<evidence type="ECO:0000313" key="3">
    <source>
        <dbReference type="Proteomes" id="UP000033140"/>
    </source>
</evidence>
<reference evidence="2 3" key="1">
    <citation type="journal article" date="2011" name="J. Gen. Appl. Microbiol.">
        <title>Draft genome sequencing of the enigmatic yeast Saitoella complicata.</title>
        <authorList>
            <person name="Nishida H."/>
            <person name="Hamamoto M."/>
            <person name="Sugiyama J."/>
        </authorList>
    </citation>
    <scope>NUCLEOTIDE SEQUENCE [LARGE SCALE GENOMIC DNA]</scope>
    <source>
        <strain evidence="2 3">NRRL Y-17804</strain>
    </source>
</reference>
<dbReference type="SUPFAM" id="SSF102705">
    <property type="entry name" value="NIF3 (NGG1p interacting factor 3)-like"/>
    <property type="match status" value="1"/>
</dbReference>